<comment type="caution">
    <text evidence="7">The sequence shown here is derived from an EMBL/GenBank/DDBJ whole genome shotgun (WGS) entry which is preliminary data.</text>
</comment>
<organism evidence="7 8">
    <name type="scientific">Durusdinium trenchii</name>
    <dbReference type="NCBI Taxonomy" id="1381693"/>
    <lineage>
        <taxon>Eukaryota</taxon>
        <taxon>Sar</taxon>
        <taxon>Alveolata</taxon>
        <taxon>Dinophyceae</taxon>
        <taxon>Suessiales</taxon>
        <taxon>Symbiodiniaceae</taxon>
        <taxon>Durusdinium</taxon>
    </lineage>
</organism>
<keyword evidence="4" id="KW-1133">Transmembrane helix</keyword>
<evidence type="ECO:0000256" key="2">
    <source>
        <dbReference type="PROSITE-ProRule" id="PRU00192"/>
    </source>
</evidence>
<dbReference type="InterPro" id="IPR001452">
    <property type="entry name" value="SH3_domain"/>
</dbReference>
<keyword evidence="4" id="KW-0472">Membrane</keyword>
<dbReference type="Pfam" id="PF00018">
    <property type="entry name" value="SH3_1"/>
    <property type="match status" value="1"/>
</dbReference>
<keyword evidence="4" id="KW-0812">Transmembrane</keyword>
<feature type="domain" description="SH3" evidence="6">
    <location>
        <begin position="281"/>
        <end position="340"/>
    </location>
</feature>
<evidence type="ECO:0000256" key="3">
    <source>
        <dbReference type="SAM" id="MobiDB-lite"/>
    </source>
</evidence>
<dbReference type="PROSITE" id="PS50002">
    <property type="entry name" value="SH3"/>
    <property type="match status" value="1"/>
</dbReference>
<feature type="signal peptide" evidence="5">
    <location>
        <begin position="1"/>
        <end position="25"/>
    </location>
</feature>
<evidence type="ECO:0000256" key="4">
    <source>
        <dbReference type="SAM" id="Phobius"/>
    </source>
</evidence>
<dbReference type="Gene3D" id="2.30.30.40">
    <property type="entry name" value="SH3 Domains"/>
    <property type="match status" value="1"/>
</dbReference>
<evidence type="ECO:0000256" key="5">
    <source>
        <dbReference type="SAM" id="SignalP"/>
    </source>
</evidence>
<dbReference type="EMBL" id="CAXAMM010042286">
    <property type="protein sequence ID" value="CAK9103966.1"/>
    <property type="molecule type" value="Genomic_DNA"/>
</dbReference>
<dbReference type="CDD" id="cd00174">
    <property type="entry name" value="SH3"/>
    <property type="match status" value="1"/>
</dbReference>
<sequence>MAKMASMTACAVVVAVLSGAGVASAQPTNFPTDSPVTQIPTAAPTFAVDLCVTEDEAVFEAAKDSFDFDYQVSGVACSISVLDGEEVAVCVRNQFADDSATRNNQLVAEPYTFNCAICFGRYTECMVEDCGCLGGRDQSDSCAGCSSSRCESPFSNCTGGFVIPPFVETKPLDTAQVALLAGASSGGVLLLALAVYLVSYRKPLKKFSAEELAEVMELEAQMYGKVADGDGDAASKKLKKEAQVAASDVPTAESLSAGGGKPPPIAPRRFEAEPVALDNLQEGRTYKMKMPFAGTGGDELTLPTNAKVELLEILDENWSEVKVTSSGKVGIVLSSYLAEL</sequence>
<dbReference type="SUPFAM" id="SSF50044">
    <property type="entry name" value="SH3-domain"/>
    <property type="match status" value="1"/>
</dbReference>
<evidence type="ECO:0000259" key="6">
    <source>
        <dbReference type="PROSITE" id="PS50002"/>
    </source>
</evidence>
<feature type="region of interest" description="Disordered" evidence="3">
    <location>
        <begin position="249"/>
        <end position="268"/>
    </location>
</feature>
<feature type="chain" id="PRO_5045084911" evidence="5">
    <location>
        <begin position="26"/>
        <end position="340"/>
    </location>
</feature>
<protein>
    <submittedName>
        <fullName evidence="7">SH3 domain-containing protein</fullName>
    </submittedName>
</protein>
<feature type="transmembrane region" description="Helical" evidence="4">
    <location>
        <begin position="177"/>
        <end position="198"/>
    </location>
</feature>
<keyword evidence="8" id="KW-1185">Reference proteome</keyword>
<evidence type="ECO:0000256" key="1">
    <source>
        <dbReference type="ARBA" id="ARBA00022443"/>
    </source>
</evidence>
<proteinExistence type="predicted"/>
<name>A0ABP0RTJ8_9DINO</name>
<accession>A0ABP0RTJ8</accession>
<keyword evidence="5" id="KW-0732">Signal</keyword>
<gene>
    <name evidence="7" type="ORF">SCF082_LOCUS48542</name>
</gene>
<evidence type="ECO:0000313" key="8">
    <source>
        <dbReference type="Proteomes" id="UP001642464"/>
    </source>
</evidence>
<evidence type="ECO:0000313" key="7">
    <source>
        <dbReference type="EMBL" id="CAK9103966.1"/>
    </source>
</evidence>
<dbReference type="Proteomes" id="UP001642464">
    <property type="component" value="Unassembled WGS sequence"/>
</dbReference>
<reference evidence="7 8" key="1">
    <citation type="submission" date="2024-02" db="EMBL/GenBank/DDBJ databases">
        <authorList>
            <person name="Chen Y."/>
            <person name="Shah S."/>
            <person name="Dougan E. K."/>
            <person name="Thang M."/>
            <person name="Chan C."/>
        </authorList>
    </citation>
    <scope>NUCLEOTIDE SEQUENCE [LARGE SCALE GENOMIC DNA]</scope>
</reference>
<dbReference type="InterPro" id="IPR036028">
    <property type="entry name" value="SH3-like_dom_sf"/>
</dbReference>
<keyword evidence="1 2" id="KW-0728">SH3 domain</keyword>